<evidence type="ECO:0000313" key="2">
    <source>
        <dbReference type="Proteomes" id="UP001239111"/>
    </source>
</evidence>
<reference evidence="1" key="1">
    <citation type="submission" date="2023-04" db="EMBL/GenBank/DDBJ databases">
        <title>A chromosome-level genome assembly of the parasitoid wasp Eretmocerus hayati.</title>
        <authorList>
            <person name="Zhong Y."/>
            <person name="Liu S."/>
            <person name="Liu Y."/>
        </authorList>
    </citation>
    <scope>NUCLEOTIDE SEQUENCE</scope>
    <source>
        <strain evidence="1">ZJU_SS_LIU_2023</strain>
    </source>
</reference>
<evidence type="ECO:0000313" key="1">
    <source>
        <dbReference type="EMBL" id="KAJ8685160.1"/>
    </source>
</evidence>
<protein>
    <submittedName>
        <fullName evidence="1">Uncharacterized protein</fullName>
    </submittedName>
</protein>
<keyword evidence="2" id="KW-1185">Reference proteome</keyword>
<dbReference type="EMBL" id="CM056741">
    <property type="protein sequence ID" value="KAJ8685160.1"/>
    <property type="molecule type" value="Genomic_DNA"/>
</dbReference>
<sequence>MSNYSTNTDKSSMPASPVQSPSPKNVQLVLRSLGPGWEGWEIVRHPTTMNVEGGICKDCKQYYQKPDLARRTKHKERCLKALAEKVDDACDSEYDNESVALESSPASMPKKAADCTPSKQPKKRCSNEIQRFDNPATRAKVDVALAKLMLRFNIGFENASSKLLKGFCELLDPLYTIPTQDDFEKKVLPQVVEYSLKSNLSNDMSNVVLVQYLELEESKKQSLVSVILTKANGQVLIDANVYDCVTEEDFCCFCKKSAKIILDIYDVDVRYLIHNTCFKFVAFRNEAKTSVTYCLNGFNELLDDLELNHDPFMVTSSTRDLPTKYYEDLRNLRGVVSKPCTTDVATKLFVELADNPLYSSNKSVKSKKVQFLGPIQYAAMFLNPEYHSKYLTRESSLKVMIFINDIMQQDCDKMELVGHYKDETNNFLNLFEDHSNDAKKFWGLAAVFCPDLSKLAMRLLNLPAIPNIKCVEAISKECMNSPIAGGDMKALKLSMMLEDCL</sequence>
<accession>A0ACC2PP28</accession>
<dbReference type="Proteomes" id="UP001239111">
    <property type="component" value="Chromosome 1"/>
</dbReference>
<proteinExistence type="predicted"/>
<name>A0ACC2PP28_9HYME</name>
<comment type="caution">
    <text evidence="1">The sequence shown here is derived from an EMBL/GenBank/DDBJ whole genome shotgun (WGS) entry which is preliminary data.</text>
</comment>
<organism evidence="1 2">
    <name type="scientific">Eretmocerus hayati</name>
    <dbReference type="NCBI Taxonomy" id="131215"/>
    <lineage>
        <taxon>Eukaryota</taxon>
        <taxon>Metazoa</taxon>
        <taxon>Ecdysozoa</taxon>
        <taxon>Arthropoda</taxon>
        <taxon>Hexapoda</taxon>
        <taxon>Insecta</taxon>
        <taxon>Pterygota</taxon>
        <taxon>Neoptera</taxon>
        <taxon>Endopterygota</taxon>
        <taxon>Hymenoptera</taxon>
        <taxon>Apocrita</taxon>
        <taxon>Proctotrupomorpha</taxon>
        <taxon>Chalcidoidea</taxon>
        <taxon>Aphelinidae</taxon>
        <taxon>Aphelininae</taxon>
        <taxon>Eretmocerus</taxon>
    </lineage>
</organism>
<gene>
    <name evidence="1" type="ORF">QAD02_020953</name>
</gene>